<proteinExistence type="predicted"/>
<evidence type="ECO:0000256" key="2">
    <source>
        <dbReference type="ARBA" id="ARBA00023125"/>
    </source>
</evidence>
<dbReference type="AlphaFoldDB" id="A0AA92JQD8"/>
<evidence type="ECO:0000256" key="3">
    <source>
        <dbReference type="ARBA" id="ARBA00023163"/>
    </source>
</evidence>
<organism evidence="5 6">
    <name type="scientific">Ralstonia solanacearum</name>
    <name type="common">Pseudomonas solanacearum</name>
    <dbReference type="NCBI Taxonomy" id="305"/>
    <lineage>
        <taxon>Bacteria</taxon>
        <taxon>Pseudomonadati</taxon>
        <taxon>Pseudomonadota</taxon>
        <taxon>Betaproteobacteria</taxon>
        <taxon>Burkholderiales</taxon>
        <taxon>Burkholderiaceae</taxon>
        <taxon>Ralstonia</taxon>
        <taxon>Ralstonia solanacearum species complex</taxon>
    </lineage>
</organism>
<keyword evidence="2" id="KW-0238">DNA-binding</keyword>
<dbReference type="InterPro" id="IPR028082">
    <property type="entry name" value="Peripla_BP_I"/>
</dbReference>
<keyword evidence="1" id="KW-0805">Transcription regulation</keyword>
<dbReference type="GO" id="GO:0003700">
    <property type="term" value="F:DNA-binding transcription factor activity"/>
    <property type="evidence" value="ECO:0007669"/>
    <property type="project" value="TreeGrafter"/>
</dbReference>
<dbReference type="SMART" id="SM00354">
    <property type="entry name" value="HTH_LACI"/>
    <property type="match status" value="1"/>
</dbReference>
<dbReference type="CDD" id="cd01392">
    <property type="entry name" value="HTH_LacI"/>
    <property type="match status" value="1"/>
</dbReference>
<evidence type="ECO:0000313" key="6">
    <source>
        <dbReference type="Proteomes" id="UP000593970"/>
    </source>
</evidence>
<dbReference type="Pfam" id="PF00356">
    <property type="entry name" value="LacI"/>
    <property type="match status" value="1"/>
</dbReference>
<gene>
    <name evidence="5" type="ORF">HF909_04490</name>
</gene>
<dbReference type="Gene3D" id="3.40.50.2300">
    <property type="match status" value="2"/>
</dbReference>
<feature type="domain" description="HTH lacI-type" evidence="4">
    <location>
        <begin position="10"/>
        <end position="61"/>
    </location>
</feature>
<dbReference type="Pfam" id="PF13407">
    <property type="entry name" value="Peripla_BP_4"/>
    <property type="match status" value="1"/>
</dbReference>
<name>A0AA92JQD8_RALSL</name>
<dbReference type="PROSITE" id="PS00356">
    <property type="entry name" value="HTH_LACI_1"/>
    <property type="match status" value="1"/>
</dbReference>
<evidence type="ECO:0000259" key="4">
    <source>
        <dbReference type="PROSITE" id="PS50932"/>
    </source>
</evidence>
<dbReference type="Proteomes" id="UP000593970">
    <property type="component" value="Chromosome"/>
</dbReference>
<dbReference type="InterPro" id="IPR000843">
    <property type="entry name" value="HTH_LacI"/>
</dbReference>
<sequence>MTGLSRTPRPTIADVARQAGVSISTVDRVLNGRAPVRSDTATRVHAAAEVIGFHAAGVLKERVRNVQPRLTFGFLLQQPRSAFYRALARALTSATETMPGIRGQARVQYIEDISPEAVSRHMRTLGKQVDALAVIAADHPLISAEIEHLTAAGVPVFALISDLSTPQRAGYAGLDNRRVGRTAAWFITQLARHEPGPIAILVGSHRFQCQELCEMSFRSYVREHAPAFEVLEPIVTMENEQMAMEGIRDLFQRHPDLAGFYIAGGGVEGVLQAMDAGDLLHPTQRVIGVGHELTAVTRSGLLSGRLHAVLSHPLDLLAKQLVERMVAVATHSAQGFQQVVVPLDTQTPESG</sequence>
<evidence type="ECO:0000256" key="1">
    <source>
        <dbReference type="ARBA" id="ARBA00023015"/>
    </source>
</evidence>
<dbReference type="SUPFAM" id="SSF47413">
    <property type="entry name" value="lambda repressor-like DNA-binding domains"/>
    <property type="match status" value="1"/>
</dbReference>
<dbReference type="PROSITE" id="PS50932">
    <property type="entry name" value="HTH_LACI_2"/>
    <property type="match status" value="1"/>
</dbReference>
<dbReference type="Gene3D" id="1.10.260.40">
    <property type="entry name" value="lambda repressor-like DNA-binding domains"/>
    <property type="match status" value="1"/>
</dbReference>
<accession>A0AA92JQD8</accession>
<dbReference type="GO" id="GO:0000976">
    <property type="term" value="F:transcription cis-regulatory region binding"/>
    <property type="evidence" value="ECO:0007669"/>
    <property type="project" value="TreeGrafter"/>
</dbReference>
<reference evidence="6" key="1">
    <citation type="submission" date="2020-04" db="EMBL/GenBank/DDBJ databases">
        <title>Ralstonia solanacearum UW576, UW763, UW773, and UW774.</title>
        <authorList>
            <person name="Steidl O."/>
            <person name="Truchon A."/>
            <person name="Allen C."/>
        </authorList>
    </citation>
    <scope>NUCLEOTIDE SEQUENCE [LARGE SCALE GENOMIC DNA]</scope>
    <source>
        <strain evidence="6">UW774</strain>
    </source>
</reference>
<protein>
    <submittedName>
        <fullName evidence="5">LacI family transcriptional regulator</fullName>
    </submittedName>
</protein>
<dbReference type="InterPro" id="IPR010982">
    <property type="entry name" value="Lambda_DNA-bd_dom_sf"/>
</dbReference>
<dbReference type="PRINTS" id="PR00036">
    <property type="entry name" value="HTHLACI"/>
</dbReference>
<dbReference type="CDD" id="cd06307">
    <property type="entry name" value="PBP1_sugar_binding"/>
    <property type="match status" value="1"/>
</dbReference>
<dbReference type="EMBL" id="CP051169">
    <property type="protein sequence ID" value="QOK95763.1"/>
    <property type="molecule type" value="Genomic_DNA"/>
</dbReference>
<dbReference type="InterPro" id="IPR025997">
    <property type="entry name" value="SBP_2_dom"/>
</dbReference>
<keyword evidence="3" id="KW-0804">Transcription</keyword>
<evidence type="ECO:0000313" key="5">
    <source>
        <dbReference type="EMBL" id="QOK95763.1"/>
    </source>
</evidence>
<dbReference type="SUPFAM" id="SSF53822">
    <property type="entry name" value="Periplasmic binding protein-like I"/>
    <property type="match status" value="1"/>
</dbReference>
<dbReference type="PANTHER" id="PTHR30146">
    <property type="entry name" value="LACI-RELATED TRANSCRIPTIONAL REPRESSOR"/>
    <property type="match status" value="1"/>
</dbReference>
<dbReference type="PANTHER" id="PTHR30146:SF152">
    <property type="entry name" value="TRANSCRIPTIONAL REGULATORY PROTEIN"/>
    <property type="match status" value="1"/>
</dbReference>